<dbReference type="EMBL" id="JBHSRJ010000002">
    <property type="protein sequence ID" value="MFC6042023.1"/>
    <property type="molecule type" value="Genomic_DNA"/>
</dbReference>
<feature type="transmembrane region" description="Helical" evidence="2">
    <location>
        <begin position="205"/>
        <end position="225"/>
    </location>
</feature>
<protein>
    <submittedName>
        <fullName evidence="3">Uncharacterized protein</fullName>
    </submittedName>
</protein>
<dbReference type="RefSeq" id="WP_379150196.1">
    <property type="nucleotide sequence ID" value="NZ_JBHSRJ010000002.1"/>
</dbReference>
<evidence type="ECO:0000256" key="2">
    <source>
        <dbReference type="SAM" id="Phobius"/>
    </source>
</evidence>
<proteinExistence type="predicted"/>
<feature type="region of interest" description="Disordered" evidence="1">
    <location>
        <begin position="88"/>
        <end position="108"/>
    </location>
</feature>
<evidence type="ECO:0000256" key="1">
    <source>
        <dbReference type="SAM" id="MobiDB-lite"/>
    </source>
</evidence>
<gene>
    <name evidence="3" type="ORF">ACFPYL_03010</name>
</gene>
<organism evidence="3 4">
    <name type="scientific">Nocardioides hankookensis</name>
    <dbReference type="NCBI Taxonomy" id="443157"/>
    <lineage>
        <taxon>Bacteria</taxon>
        <taxon>Bacillati</taxon>
        <taxon>Actinomycetota</taxon>
        <taxon>Actinomycetes</taxon>
        <taxon>Propionibacteriales</taxon>
        <taxon>Nocardioidaceae</taxon>
        <taxon>Nocardioides</taxon>
    </lineage>
</organism>
<keyword evidence="2" id="KW-1133">Transmembrane helix</keyword>
<feature type="transmembrane region" description="Helical" evidence="2">
    <location>
        <begin position="113"/>
        <end position="133"/>
    </location>
</feature>
<keyword evidence="2" id="KW-0812">Transmembrane</keyword>
<keyword evidence="4" id="KW-1185">Reference proteome</keyword>
<dbReference type="Proteomes" id="UP001596135">
    <property type="component" value="Unassembled WGS sequence"/>
</dbReference>
<reference evidence="4" key="1">
    <citation type="journal article" date="2019" name="Int. J. Syst. Evol. Microbiol.">
        <title>The Global Catalogue of Microorganisms (GCM) 10K type strain sequencing project: providing services to taxonomists for standard genome sequencing and annotation.</title>
        <authorList>
            <consortium name="The Broad Institute Genomics Platform"/>
            <consortium name="The Broad Institute Genome Sequencing Center for Infectious Disease"/>
            <person name="Wu L."/>
            <person name="Ma J."/>
        </authorList>
    </citation>
    <scope>NUCLEOTIDE SEQUENCE [LARGE SCALE GENOMIC DNA]</scope>
    <source>
        <strain evidence="4">CCUG 54522</strain>
    </source>
</reference>
<accession>A0ABW1LF71</accession>
<feature type="compositionally biased region" description="Pro residues" evidence="1">
    <location>
        <begin position="56"/>
        <end position="68"/>
    </location>
</feature>
<evidence type="ECO:0000313" key="3">
    <source>
        <dbReference type="EMBL" id="MFC6042023.1"/>
    </source>
</evidence>
<name>A0ABW1LF71_9ACTN</name>
<sequence>MADEERDEPSLEMPRLRLRRPRGRRRAVPEPEPVPATSGEQATETLPQVEETVADAPPPVPPPVPEPVPAVSGEQATEVLPQTTQLVADAPPPVDAEPEPEPREPRHLPRPPAWVAVVVTGLLVGLVVVGLTWASLRTCESVQGTSTCGTAGYPMLALVLVVAIVVGSLLLRLAQVPDPVSTSILGIGVASVLALVFLIDHLDQVAMVGVIPALCALTFAGAHWLTTAVIEPSDR</sequence>
<feature type="compositionally biased region" description="Basic residues" evidence="1">
    <location>
        <begin position="16"/>
        <end position="26"/>
    </location>
</feature>
<comment type="caution">
    <text evidence="3">The sequence shown here is derived from an EMBL/GenBank/DDBJ whole genome shotgun (WGS) entry which is preliminary data.</text>
</comment>
<feature type="region of interest" description="Disordered" evidence="1">
    <location>
        <begin position="1"/>
        <end position="76"/>
    </location>
</feature>
<feature type="transmembrane region" description="Helical" evidence="2">
    <location>
        <begin position="180"/>
        <end position="199"/>
    </location>
</feature>
<evidence type="ECO:0000313" key="4">
    <source>
        <dbReference type="Proteomes" id="UP001596135"/>
    </source>
</evidence>
<keyword evidence="2" id="KW-0472">Membrane</keyword>
<feature type="transmembrane region" description="Helical" evidence="2">
    <location>
        <begin position="153"/>
        <end position="173"/>
    </location>
</feature>